<evidence type="ECO:0000256" key="1">
    <source>
        <dbReference type="SAM" id="SignalP"/>
    </source>
</evidence>
<reference evidence="2" key="1">
    <citation type="submission" date="2013-12" db="EMBL/GenBank/DDBJ databases">
        <title>The Genome Sequence of Aphanomyces invadans NJM9701.</title>
        <authorList>
            <consortium name="The Broad Institute Genomics Platform"/>
            <person name="Russ C."/>
            <person name="Tyler B."/>
            <person name="van West P."/>
            <person name="Dieguez-Uribeondo J."/>
            <person name="Young S.K."/>
            <person name="Zeng Q."/>
            <person name="Gargeya S."/>
            <person name="Fitzgerald M."/>
            <person name="Abouelleil A."/>
            <person name="Alvarado L."/>
            <person name="Chapman S.B."/>
            <person name="Gainer-Dewar J."/>
            <person name="Goldberg J."/>
            <person name="Griggs A."/>
            <person name="Gujja S."/>
            <person name="Hansen M."/>
            <person name="Howarth C."/>
            <person name="Imamovic A."/>
            <person name="Ireland A."/>
            <person name="Larimer J."/>
            <person name="McCowan C."/>
            <person name="Murphy C."/>
            <person name="Pearson M."/>
            <person name="Poon T.W."/>
            <person name="Priest M."/>
            <person name="Roberts A."/>
            <person name="Saif S."/>
            <person name="Shea T."/>
            <person name="Sykes S."/>
            <person name="Wortman J."/>
            <person name="Nusbaum C."/>
            <person name="Birren B."/>
        </authorList>
    </citation>
    <scope>NUCLEOTIDE SEQUENCE [LARGE SCALE GENOMIC DNA]</scope>
    <source>
        <strain evidence="2">NJM9701</strain>
    </source>
</reference>
<dbReference type="EMBL" id="KI913978">
    <property type="protein sequence ID" value="ETV96084.1"/>
    <property type="molecule type" value="Genomic_DNA"/>
</dbReference>
<evidence type="ECO:0000313" key="2">
    <source>
        <dbReference type="EMBL" id="ETV96084.1"/>
    </source>
</evidence>
<name>A0A024TQ00_9STRA</name>
<organism evidence="2">
    <name type="scientific">Aphanomyces invadans</name>
    <dbReference type="NCBI Taxonomy" id="157072"/>
    <lineage>
        <taxon>Eukaryota</taxon>
        <taxon>Sar</taxon>
        <taxon>Stramenopiles</taxon>
        <taxon>Oomycota</taxon>
        <taxon>Saprolegniomycetes</taxon>
        <taxon>Saprolegniales</taxon>
        <taxon>Verrucalvaceae</taxon>
        <taxon>Aphanomyces</taxon>
    </lineage>
</organism>
<dbReference type="GeneID" id="20087775"/>
<protein>
    <recommendedName>
        <fullName evidence="3">Secreted protein</fullName>
    </recommendedName>
</protein>
<dbReference type="STRING" id="157072.A0A024TQ00"/>
<evidence type="ECO:0008006" key="3">
    <source>
        <dbReference type="Google" id="ProtNLM"/>
    </source>
</evidence>
<feature type="signal peptide" evidence="1">
    <location>
        <begin position="1"/>
        <end position="21"/>
    </location>
</feature>
<keyword evidence="1" id="KW-0732">Signal</keyword>
<feature type="chain" id="PRO_5001534532" description="Secreted protein" evidence="1">
    <location>
        <begin position="22"/>
        <end position="1817"/>
    </location>
</feature>
<dbReference type="VEuPathDB" id="FungiDB:H310_10725"/>
<dbReference type="RefSeq" id="XP_008875395.1">
    <property type="nucleotide sequence ID" value="XM_008877173.1"/>
</dbReference>
<proteinExistence type="predicted"/>
<gene>
    <name evidence="2" type="ORF">H310_10725</name>
</gene>
<accession>A0A024TQ00</accession>
<dbReference type="OrthoDB" id="79124at2759"/>
<sequence>MPDAVKRFVGVLACWMYLVAGWSGDLNALSGPRDISLSEFEVCRAETLPLQAVILPPVTYNVSLLLGSDISFNEFVDAKPIIFNALSTLTQKPLPTIDVLAVHTSAVNATMPSPLVVDVQFTLDTVWRCISGTSANVVVGEIYGGASADDALVPCITSFPACSASCRVEQGMPASVEAQRQEIWTALHSTLFQPSLGANLSLATLKESVVLFPSSNARDPITIGTTPAYSSLQRQPYVTLRLAATCHIDNLTLDATTATSRPCNGIDAQFLAFALFDTFDGHLALRPHTFIVHAPVSIRSEVYRMASSVFVVDVAAAVDRTHTLVHQFLQQSMGQLRSHLSQSNPTMALLAMSIDDVTSWQPVPLPSYSSSMQSFLNLTLSCPWNVSMWTKGMPLVMRALQYASLPVAIQTHPSSGLPLYVEIPNSTLSANTTTTRTVLFPLVARVDAVTSMGLTVEMSTQLGLVDTPLYCNLAPRMSLLPPIVQTSPPVVAMVYVEVQVPVYNSFVSYWLGRAIVATVAPLGVMESDVRVHHVQVVAGTEVPTVEVAFEIACATQAQTNGLGVFLGSSAWPFHVDRFVTPNVNQSAVVHLRWQAATPPPTTMYPGVSSPGLRPPLIGCDAIIHTTTFSRPPKRYQYLALQSPSYGPPPNVMFQISAAAEFGQNPFFLDKMSSRSDVRMAMNDDAVAAIVSSSHVTHWTFYTPPDVMLDTLQVCLYLEQVQSVSPTTDESRAAAAVVVCVESVQGAAVHVSIQIAQPHRLAASHSIVGLNVVVLTLSNAVASTDPTHALVPVHTWCSSCQQHFAACRDQPVCREFVMGCLPRQIWTTTALGAKIPWGRAYFATLAENEFLTHLSILDGLDACFHESLAQASNASTATRFLGNQAADGAALAMAMLHAWGLYMQGLSCLAMFQCPLGVQSLPQSTLTYPSVRLGRSVIQDVVANVQLPTTLVFTSAATNRTLVFAWFFVLTQELLRTTLLAAFYPGLDPQVAPFVGVSVYTAPTGQITLYMTYTLLPCVATPPTLQDAERSIPIEPSALIFPTSSWPRMEDTDDTGTSSSLVGGFDYLTSYGVCPAYDLASPLQTTPDLLYLSYVNTTLEPHVPRLIRSFFFDELSTCVGGMPGVVLQREIDAMLNDPRCASVFAFDWHAVHWNATTSSPDQDDYTTKICPMYAAGRPCFRDTFLPAMDRLLSQSGGCCDSFVAQMQANFGLSPTAFVATAVAKAMDVMCSASTCTGTSVQLCGARTFQQLTSPWIEHALKAFQVHEDQACAAAMGQTITTFSGVSGPLYTASCPLGGCMRHWDALLTWIKSFPILATYPTDGFRLIDLFEAREGVDGALLLGFWNDMLVRWHSHGLVWPILDAWTSSFYSNLDYVYTNWMAGHKFYVATNFSTSCEVEPTAPWHVTVAASQWQCVLFPGNATASSVLLVRVADRNTIQCVANQTGPASPTAVAPCSTFAHVDACYSATAAVNPTSLYTCSDASLVDASTWCGYTRRLMDRTSWHCVASPTSSSEQAAIVAVRLANATGDVECLQSGWAECQTFPSVAACADAMQFYTPRSLQTLRCGIDGVKFFGHAGYFDPTHWCAVAAAYFDLTPSIMWPPWRCTAGAGDDILVARVNKDNDAECWSSNKYNCLWLPNLTVCDATLRNLTKAAALAPLSCGRVYNTMWGEPGYSNPGHWCAKVARMWSLQHTPTPFVCAPVSNPPVVVYAVRRNSMRHVECFHGIDVEGCAAFATVQECQDQVALLESGGAAAQTTTCSSYSNLSHWCVAAQSAIDAPTYVDVPPDQLLVFDRSGDVECDEGLAAATQRFDRRLR</sequence>